<gene>
    <name evidence="9" type="ORF">BLNAU_755</name>
</gene>
<protein>
    <submittedName>
        <fullName evidence="9">Sentrin-specific protease 1</fullName>
        <ecNumber evidence="9">3.4.22.-</ecNumber>
    </submittedName>
</protein>
<dbReference type="Gene3D" id="3.40.395.10">
    <property type="entry name" value="Adenoviral Proteinase, Chain A"/>
    <property type="match status" value="1"/>
</dbReference>
<dbReference type="Proteomes" id="UP001281761">
    <property type="component" value="Unassembled WGS sequence"/>
</dbReference>
<keyword evidence="4" id="KW-0788">Thiol protease</keyword>
<dbReference type="PROSITE" id="PS50600">
    <property type="entry name" value="ULP_PROTEASE"/>
    <property type="match status" value="1"/>
</dbReference>
<dbReference type="EMBL" id="JARBJD010000003">
    <property type="protein sequence ID" value="KAK2964224.1"/>
    <property type="molecule type" value="Genomic_DNA"/>
</dbReference>
<evidence type="ECO:0000313" key="9">
    <source>
        <dbReference type="EMBL" id="KAK2964224.1"/>
    </source>
</evidence>
<dbReference type="PROSITE" id="PS51016">
    <property type="entry name" value="MYTH4"/>
    <property type="match status" value="1"/>
</dbReference>
<organism evidence="9 10">
    <name type="scientific">Blattamonas nauphoetae</name>
    <dbReference type="NCBI Taxonomy" id="2049346"/>
    <lineage>
        <taxon>Eukaryota</taxon>
        <taxon>Metamonada</taxon>
        <taxon>Preaxostyla</taxon>
        <taxon>Oxymonadida</taxon>
        <taxon>Blattamonas</taxon>
    </lineage>
</organism>
<dbReference type="SMART" id="SM00139">
    <property type="entry name" value="MyTH4"/>
    <property type="match status" value="1"/>
</dbReference>
<reference evidence="9 10" key="1">
    <citation type="journal article" date="2022" name="bioRxiv">
        <title>Genomics of Preaxostyla Flagellates Illuminates Evolutionary Transitions and the Path Towards Mitochondrial Loss.</title>
        <authorList>
            <person name="Novak L.V.F."/>
            <person name="Treitli S.C."/>
            <person name="Pyrih J."/>
            <person name="Halakuc P."/>
            <person name="Pipaliya S.V."/>
            <person name="Vacek V."/>
            <person name="Brzon O."/>
            <person name="Soukal P."/>
            <person name="Eme L."/>
            <person name="Dacks J.B."/>
            <person name="Karnkowska A."/>
            <person name="Elias M."/>
            <person name="Hampl V."/>
        </authorList>
    </citation>
    <scope>NUCLEOTIDE SEQUENCE [LARGE SCALE GENOMIC DNA]</scope>
    <source>
        <strain evidence="9">NAU3</strain>
        <tissue evidence="9">Gut</tissue>
    </source>
</reference>
<dbReference type="Gene3D" id="1.25.40.530">
    <property type="entry name" value="MyTH4 domain"/>
    <property type="match status" value="1"/>
</dbReference>
<dbReference type="SUPFAM" id="SSF54001">
    <property type="entry name" value="Cysteine proteinases"/>
    <property type="match status" value="1"/>
</dbReference>
<evidence type="ECO:0000256" key="3">
    <source>
        <dbReference type="ARBA" id="ARBA00022801"/>
    </source>
</evidence>
<dbReference type="PANTHER" id="PTHR12606:SF1">
    <property type="entry name" value="UBIQUITIN-LIKE-SPECIFIC PROTEASE 1A"/>
    <property type="match status" value="1"/>
</dbReference>
<dbReference type="InterPro" id="IPR038765">
    <property type="entry name" value="Papain-like_cys_pep_sf"/>
</dbReference>
<keyword evidence="2 9" id="KW-0645">Protease</keyword>
<dbReference type="EC" id="3.4.22.-" evidence="9"/>
<dbReference type="InterPro" id="IPR038185">
    <property type="entry name" value="MyTH4_dom_sf"/>
</dbReference>
<dbReference type="GO" id="GO:0008233">
    <property type="term" value="F:peptidase activity"/>
    <property type="evidence" value="ECO:0007669"/>
    <property type="project" value="UniProtKB-KW"/>
</dbReference>
<evidence type="ECO:0000256" key="1">
    <source>
        <dbReference type="ARBA" id="ARBA00005234"/>
    </source>
</evidence>
<proteinExistence type="inferred from homology"/>
<dbReference type="GO" id="GO:0006508">
    <property type="term" value="P:proteolysis"/>
    <property type="evidence" value="ECO:0007669"/>
    <property type="project" value="UniProtKB-KW"/>
</dbReference>
<comment type="similarity">
    <text evidence="1">Belongs to the peptidase C48 family.</text>
</comment>
<evidence type="ECO:0000256" key="2">
    <source>
        <dbReference type="ARBA" id="ARBA00022670"/>
    </source>
</evidence>
<evidence type="ECO:0000259" key="7">
    <source>
        <dbReference type="PROSITE" id="PS50600"/>
    </source>
</evidence>
<dbReference type="InterPro" id="IPR008936">
    <property type="entry name" value="Rho_GTPase_activation_prot"/>
</dbReference>
<dbReference type="InterPro" id="IPR000198">
    <property type="entry name" value="RhoGAP_dom"/>
</dbReference>
<feature type="region of interest" description="Disordered" evidence="5">
    <location>
        <begin position="176"/>
        <end position="201"/>
    </location>
</feature>
<dbReference type="SUPFAM" id="SSF48350">
    <property type="entry name" value="GTPase activation domain, GAP"/>
    <property type="match status" value="1"/>
</dbReference>
<dbReference type="PROSITE" id="PS50238">
    <property type="entry name" value="RHOGAP"/>
    <property type="match status" value="1"/>
</dbReference>
<feature type="domain" description="Rho-GAP" evidence="6">
    <location>
        <begin position="906"/>
        <end position="1091"/>
    </location>
</feature>
<feature type="compositionally biased region" description="Polar residues" evidence="5">
    <location>
        <begin position="176"/>
        <end position="185"/>
    </location>
</feature>
<evidence type="ECO:0000259" key="6">
    <source>
        <dbReference type="PROSITE" id="PS50238"/>
    </source>
</evidence>
<name>A0ABQ9YKF4_9EUKA</name>
<dbReference type="Gene3D" id="1.10.418.20">
    <property type="match status" value="1"/>
</dbReference>
<feature type="domain" description="MyTH4" evidence="8">
    <location>
        <begin position="706"/>
        <end position="870"/>
    </location>
</feature>
<dbReference type="Pfam" id="PF00620">
    <property type="entry name" value="RhoGAP"/>
    <property type="match status" value="1"/>
</dbReference>
<sequence>MKTISFKTSHLQLEDIDVFVNFSSDRFSIEQPFFISNIEDLSENKFIQIQQAVDSAVLERVTNELHVALQIWAKEINTFRDNLFSLGSSGLNVSQTPPVHLSPGDHLFQQLIKNHCLLFAHIRIAECQRRLSMSKRIAHLVSSPPLPPTLEHISSIFDIFSLHFFPDHILSPSFTTSLPHSSQKPSHSKGSDRPPNSIPLTQLSKLEERDQKWLQYQSYREGYAHVQPVQSPYFDPSPPTLLHHPNTPSHIASILNGEQDTPLYEQFSIPVTRHALSTLLPLGWLNDEIINFAMELTNERTKHAVETLSTPLNTLPTLFSIPPDRNTLTISFSCPLQSSNDNLLFEVGQTVLRQVRFRGTSTLTAIDDDYFQPQPPRGVSVNPPMPTLVTPDTSLTEPSLSSPLPFHLWRDTPLPRVHIFNSFFFSKLTQQSDAGYDYASVRRWTRRVDLFGSTDISVPTASGSATVSVPLFDKLIVPVNRNKHWTLAVINLRMRRLEYFDSMGFPGVFVLAKLRRWMNDESMDKKKQPFDFTGWVEYRPQTMPRQHNGSDCGVYAMMMCEHITRQTTLSKDLPQITQTDMDNLRRVLISFHVGTVGMSDDDTVEEQQLSTTTVFDLSPYMSLDISTIFYFSPLYDTMNTVVPSKFSLSSSVFAHRCDIFLLTVLDEPLRKSVSEFTFLNYAKTHFTQHTRGFPKKNIPVEELVTHSKEQLKKPLIVMPQENHNSLKDTGQTIYLELLQFLGDVHSKQNKQDHLMNYINKIDKYPQFHTEALCELMKQITNNPSQEAALDAWKLFIIFLDFINPETDIIPHLINFIDSFMPRHQKEAEEGYIPQTPLELLTAYALAKVYTTVAIGGRYAPLSPLLTTLPSQTFLIPRNYGVALEDILLGQMLFTDQYQSAHPDDPIHIPNAAFTVPKILVWLCSKLDRPPGMDSSKVVELFQKPFNKFQLDLAVKPFDQNKFTNITSDFTFYSNSLKNWLRQLREPLIPQSFNERLVALSSTPAAVCECIETQLCALHFYTLKYLIGFIRGFIHHEDPIMFHRNIEQMAHFFIQVVFRFHISDSNPHMIFEKTKAMKEVFSALIVNLAISPDERAMFSAMDQSVRAEYNVAS</sequence>
<evidence type="ECO:0000259" key="8">
    <source>
        <dbReference type="PROSITE" id="PS51016"/>
    </source>
</evidence>
<dbReference type="Pfam" id="PF00784">
    <property type="entry name" value="MyTH4"/>
    <property type="match status" value="1"/>
</dbReference>
<evidence type="ECO:0000313" key="10">
    <source>
        <dbReference type="Proteomes" id="UP001281761"/>
    </source>
</evidence>
<dbReference type="InterPro" id="IPR000857">
    <property type="entry name" value="MyTH4_dom"/>
</dbReference>
<dbReference type="InterPro" id="IPR003653">
    <property type="entry name" value="Peptidase_C48_C"/>
</dbReference>
<feature type="domain" description="Ubiquitin-like protease family profile" evidence="7">
    <location>
        <begin position="269"/>
        <end position="563"/>
    </location>
</feature>
<keyword evidence="3 9" id="KW-0378">Hydrolase</keyword>
<dbReference type="Pfam" id="PF02902">
    <property type="entry name" value="Peptidase_C48"/>
    <property type="match status" value="1"/>
</dbReference>
<accession>A0ABQ9YKF4</accession>
<evidence type="ECO:0000256" key="5">
    <source>
        <dbReference type="SAM" id="MobiDB-lite"/>
    </source>
</evidence>
<comment type="caution">
    <text evidence="9">The sequence shown here is derived from an EMBL/GenBank/DDBJ whole genome shotgun (WGS) entry which is preliminary data.</text>
</comment>
<evidence type="ECO:0000256" key="4">
    <source>
        <dbReference type="ARBA" id="ARBA00022807"/>
    </source>
</evidence>
<keyword evidence="10" id="KW-1185">Reference proteome</keyword>
<dbReference type="Gene3D" id="1.10.555.10">
    <property type="entry name" value="Rho GTPase activation protein"/>
    <property type="match status" value="1"/>
</dbReference>
<dbReference type="PANTHER" id="PTHR12606">
    <property type="entry name" value="SENTRIN/SUMO-SPECIFIC PROTEASE"/>
    <property type="match status" value="1"/>
</dbReference>